<feature type="compositionally biased region" description="Low complexity" evidence="1">
    <location>
        <begin position="68"/>
        <end position="83"/>
    </location>
</feature>
<dbReference type="EMBL" id="CM008965">
    <property type="protein sequence ID" value="PNW83963.1"/>
    <property type="molecule type" value="Genomic_DNA"/>
</dbReference>
<evidence type="ECO:0000313" key="3">
    <source>
        <dbReference type="Proteomes" id="UP000006906"/>
    </source>
</evidence>
<dbReference type="Proteomes" id="UP000006906">
    <property type="component" value="Chromosome 4"/>
</dbReference>
<dbReference type="AlphaFoldDB" id="A0A2K3DTV7"/>
<sequence length="447" mass="42756">MPASGGPVAVRRVECCPVDSADRGSCRLRLPVSSGLPYHKPVIVTLLGGSEPPWRLLCISAITPDGGMDADSSSSSSTSTAIGSGSGSGASSVTLVERAVVDPTVVLPPPGRRPEEVHAALAAVTAAAAAVQQPLVAPDVACESQVPAHVAAVVTPCPGTNTVPVVSEVQLCLVVHAAPAAAPSAHGAAPHGVWDTQSALSGRLSFKLHQTLVLLGCFVRLSDTVAVQVVGLSPAPSAPDCPARIVPSTRLVFTDASATGAAGAGTGAVTGAVGARQVTGEGAQAAAAGCGEGGDASGIGEDGALTPSGRSGGGGTGGGSCAPAAAAGGTSKKGAKSKVPKAGKDEVGSSAAGSKAPGSSSRKGAAGVPSEACVEGAAGVAGAVATGTAQARPGADGADGDGEAAGPKPVVAKPKKMKKDGPGAKSKSSGIRATASAFEALLGLEDD</sequence>
<dbReference type="GeneID" id="66053120"/>
<reference evidence="2 3" key="1">
    <citation type="journal article" date="2007" name="Science">
        <title>The Chlamydomonas genome reveals the evolution of key animal and plant functions.</title>
        <authorList>
            <person name="Merchant S.S."/>
            <person name="Prochnik S.E."/>
            <person name="Vallon O."/>
            <person name="Harris E.H."/>
            <person name="Karpowicz S.J."/>
            <person name="Witman G.B."/>
            <person name="Terry A."/>
            <person name="Salamov A."/>
            <person name="Fritz-Laylin L.K."/>
            <person name="Marechal-Drouard L."/>
            <person name="Marshall W.F."/>
            <person name="Qu L.H."/>
            <person name="Nelson D.R."/>
            <person name="Sanderfoot A.A."/>
            <person name="Spalding M.H."/>
            <person name="Kapitonov V.V."/>
            <person name="Ren Q."/>
            <person name="Ferris P."/>
            <person name="Lindquist E."/>
            <person name="Shapiro H."/>
            <person name="Lucas S.M."/>
            <person name="Grimwood J."/>
            <person name="Schmutz J."/>
            <person name="Cardol P."/>
            <person name="Cerutti H."/>
            <person name="Chanfreau G."/>
            <person name="Chen C.L."/>
            <person name="Cognat V."/>
            <person name="Croft M.T."/>
            <person name="Dent R."/>
            <person name="Dutcher S."/>
            <person name="Fernandez E."/>
            <person name="Fukuzawa H."/>
            <person name="Gonzalez-Ballester D."/>
            <person name="Gonzalez-Halphen D."/>
            <person name="Hallmann A."/>
            <person name="Hanikenne M."/>
            <person name="Hippler M."/>
            <person name="Inwood W."/>
            <person name="Jabbari K."/>
            <person name="Kalanon M."/>
            <person name="Kuras R."/>
            <person name="Lefebvre P.A."/>
            <person name="Lemaire S.D."/>
            <person name="Lobanov A.V."/>
            <person name="Lohr M."/>
            <person name="Manuell A."/>
            <person name="Meier I."/>
            <person name="Mets L."/>
            <person name="Mittag M."/>
            <person name="Mittelmeier T."/>
            <person name="Moroney J.V."/>
            <person name="Moseley J."/>
            <person name="Napoli C."/>
            <person name="Nedelcu A.M."/>
            <person name="Niyogi K."/>
            <person name="Novoselov S.V."/>
            <person name="Paulsen I.T."/>
            <person name="Pazour G."/>
            <person name="Purton S."/>
            <person name="Ral J.P."/>
            <person name="Riano-Pachon D.M."/>
            <person name="Riekhof W."/>
            <person name="Rymarquis L."/>
            <person name="Schroda M."/>
            <person name="Stern D."/>
            <person name="Umen J."/>
            <person name="Willows R."/>
            <person name="Wilson N."/>
            <person name="Zimmer S.L."/>
            <person name="Allmer J."/>
            <person name="Balk J."/>
            <person name="Bisova K."/>
            <person name="Chen C.J."/>
            <person name="Elias M."/>
            <person name="Gendler K."/>
            <person name="Hauser C."/>
            <person name="Lamb M.R."/>
            <person name="Ledford H."/>
            <person name="Long J.C."/>
            <person name="Minagawa J."/>
            <person name="Page M.D."/>
            <person name="Pan J."/>
            <person name="Pootakham W."/>
            <person name="Roje S."/>
            <person name="Rose A."/>
            <person name="Stahlberg E."/>
            <person name="Terauchi A.M."/>
            <person name="Yang P."/>
            <person name="Ball S."/>
            <person name="Bowler C."/>
            <person name="Dieckmann C.L."/>
            <person name="Gladyshev V.N."/>
            <person name="Green P."/>
            <person name="Jorgensen R."/>
            <person name="Mayfield S."/>
            <person name="Mueller-Roeber B."/>
            <person name="Rajamani S."/>
            <person name="Sayre R.T."/>
            <person name="Brokstein P."/>
            <person name="Dubchak I."/>
            <person name="Goodstein D."/>
            <person name="Hornick L."/>
            <person name="Huang Y.W."/>
            <person name="Jhaveri J."/>
            <person name="Luo Y."/>
            <person name="Martinez D."/>
            <person name="Ngau W.C."/>
            <person name="Otillar B."/>
            <person name="Poliakov A."/>
            <person name="Porter A."/>
            <person name="Szajkowski L."/>
            <person name="Werner G."/>
            <person name="Zhou K."/>
            <person name="Grigoriev I.V."/>
            <person name="Rokhsar D.S."/>
            <person name="Grossman A.R."/>
        </authorList>
    </citation>
    <scope>NUCLEOTIDE SEQUENCE [LARGE SCALE GENOMIC DNA]</scope>
    <source>
        <strain evidence="3">CC-503</strain>
    </source>
</reference>
<evidence type="ECO:0000313" key="2">
    <source>
        <dbReference type="EMBL" id="PNW83963.1"/>
    </source>
</evidence>
<gene>
    <name evidence="2" type="ORF">CHLRE_04g213900v5</name>
</gene>
<feature type="region of interest" description="Disordered" evidence="1">
    <location>
        <begin position="389"/>
        <end position="431"/>
    </location>
</feature>
<dbReference type="KEGG" id="cre:CHLRE_04g213900v5"/>
<keyword evidence="3" id="KW-1185">Reference proteome</keyword>
<proteinExistence type="predicted"/>
<feature type="compositionally biased region" description="Gly residues" evidence="1">
    <location>
        <begin position="310"/>
        <end position="320"/>
    </location>
</feature>
<dbReference type="OrthoDB" id="549452at2759"/>
<dbReference type="Gramene" id="PNW83963">
    <property type="protein sequence ID" value="PNW83963"/>
    <property type="gene ID" value="CHLRE_04g213900v5"/>
</dbReference>
<name>A0A2K3DTV7_CHLRE</name>
<feature type="compositionally biased region" description="Low complexity" evidence="1">
    <location>
        <begin position="321"/>
        <end position="332"/>
    </location>
</feature>
<feature type="region of interest" description="Disordered" evidence="1">
    <location>
        <begin position="298"/>
        <end position="371"/>
    </location>
</feature>
<dbReference type="RefSeq" id="XP_042925132.1">
    <property type="nucleotide sequence ID" value="XM_043061643.1"/>
</dbReference>
<feature type="compositionally biased region" description="Low complexity" evidence="1">
    <location>
        <begin position="348"/>
        <end position="367"/>
    </location>
</feature>
<accession>A0A2K3DTV7</accession>
<dbReference type="InParanoid" id="A0A2K3DTV7"/>
<protein>
    <submittedName>
        <fullName evidence="2">Uncharacterized protein</fullName>
    </submittedName>
</protein>
<feature type="region of interest" description="Disordered" evidence="1">
    <location>
        <begin position="68"/>
        <end position="90"/>
    </location>
</feature>
<organism evidence="2 3">
    <name type="scientific">Chlamydomonas reinhardtii</name>
    <name type="common">Chlamydomonas smithii</name>
    <dbReference type="NCBI Taxonomy" id="3055"/>
    <lineage>
        <taxon>Eukaryota</taxon>
        <taxon>Viridiplantae</taxon>
        <taxon>Chlorophyta</taxon>
        <taxon>core chlorophytes</taxon>
        <taxon>Chlorophyceae</taxon>
        <taxon>CS clade</taxon>
        <taxon>Chlamydomonadales</taxon>
        <taxon>Chlamydomonadaceae</taxon>
        <taxon>Chlamydomonas</taxon>
    </lineage>
</organism>
<evidence type="ECO:0000256" key="1">
    <source>
        <dbReference type="SAM" id="MobiDB-lite"/>
    </source>
</evidence>